<dbReference type="InterPro" id="IPR042171">
    <property type="entry name" value="Acyl-CoA_hotdog"/>
</dbReference>
<dbReference type="Gene3D" id="2.40.160.210">
    <property type="entry name" value="Acyl-CoA thioesterase, double hotdog domain"/>
    <property type="match status" value="1"/>
</dbReference>
<dbReference type="InterPro" id="IPR052389">
    <property type="entry name" value="Sec_Metab_Biosynth-Assoc"/>
</dbReference>
<dbReference type="AlphaFoldDB" id="A0A139AG37"/>
<evidence type="ECO:0000259" key="3">
    <source>
        <dbReference type="Pfam" id="PF20789"/>
    </source>
</evidence>
<evidence type="ECO:0000313" key="5">
    <source>
        <dbReference type="Proteomes" id="UP000070544"/>
    </source>
</evidence>
<gene>
    <name evidence="4" type="ORF">M427DRAFT_56750</name>
</gene>
<evidence type="ECO:0000259" key="2">
    <source>
        <dbReference type="Pfam" id="PF13622"/>
    </source>
</evidence>
<dbReference type="InterPro" id="IPR029069">
    <property type="entry name" value="HotDog_dom_sf"/>
</dbReference>
<feature type="domain" description="Acyl-CoA thioesterase-like C-terminal" evidence="3">
    <location>
        <begin position="244"/>
        <end position="364"/>
    </location>
</feature>
<dbReference type="InterPro" id="IPR049450">
    <property type="entry name" value="ACOT8-like_C"/>
</dbReference>
<organism evidence="4 5">
    <name type="scientific">Gonapodya prolifera (strain JEL478)</name>
    <name type="common">Monoblepharis prolifera</name>
    <dbReference type="NCBI Taxonomy" id="1344416"/>
    <lineage>
        <taxon>Eukaryota</taxon>
        <taxon>Fungi</taxon>
        <taxon>Fungi incertae sedis</taxon>
        <taxon>Chytridiomycota</taxon>
        <taxon>Chytridiomycota incertae sedis</taxon>
        <taxon>Monoblepharidomycetes</taxon>
        <taxon>Monoblepharidales</taxon>
        <taxon>Gonapodyaceae</taxon>
        <taxon>Gonapodya</taxon>
    </lineage>
</organism>
<dbReference type="CDD" id="cd03440">
    <property type="entry name" value="hot_dog"/>
    <property type="match status" value="1"/>
</dbReference>
<protein>
    <recommendedName>
        <fullName evidence="6">Thioesterase/thiol ester dehydrase-isomerase</fullName>
    </recommendedName>
</protein>
<feature type="compositionally biased region" description="Polar residues" evidence="1">
    <location>
        <begin position="1"/>
        <end position="12"/>
    </location>
</feature>
<reference evidence="4 5" key="1">
    <citation type="journal article" date="2015" name="Genome Biol. Evol.">
        <title>Phylogenomic analyses indicate that early fungi evolved digesting cell walls of algal ancestors of land plants.</title>
        <authorList>
            <person name="Chang Y."/>
            <person name="Wang S."/>
            <person name="Sekimoto S."/>
            <person name="Aerts A.L."/>
            <person name="Choi C."/>
            <person name="Clum A."/>
            <person name="LaButti K.M."/>
            <person name="Lindquist E.A."/>
            <person name="Yee Ngan C."/>
            <person name="Ohm R.A."/>
            <person name="Salamov A.A."/>
            <person name="Grigoriev I.V."/>
            <person name="Spatafora J.W."/>
            <person name="Berbee M.L."/>
        </authorList>
    </citation>
    <scope>NUCLEOTIDE SEQUENCE [LARGE SCALE GENOMIC DNA]</scope>
    <source>
        <strain evidence="4 5">JEL478</strain>
    </source>
</reference>
<dbReference type="Pfam" id="PF20789">
    <property type="entry name" value="4HBT_3C"/>
    <property type="match status" value="1"/>
</dbReference>
<feature type="domain" description="Acyl-CoA thioesterase-like N-terminal HotDog" evidence="2">
    <location>
        <begin position="68"/>
        <end position="144"/>
    </location>
</feature>
<dbReference type="STRING" id="1344416.A0A139AG37"/>
<proteinExistence type="predicted"/>
<keyword evidence="5" id="KW-1185">Reference proteome</keyword>
<evidence type="ECO:0000256" key="1">
    <source>
        <dbReference type="SAM" id="MobiDB-lite"/>
    </source>
</evidence>
<name>A0A139AG37_GONPJ</name>
<evidence type="ECO:0008006" key="6">
    <source>
        <dbReference type="Google" id="ProtNLM"/>
    </source>
</evidence>
<evidence type="ECO:0000313" key="4">
    <source>
        <dbReference type="EMBL" id="KXS15395.1"/>
    </source>
</evidence>
<dbReference type="PANTHER" id="PTHR38110:SF1">
    <property type="entry name" value="THIOESTERASE DOMAIN-CONTAINING PROTEIN"/>
    <property type="match status" value="1"/>
</dbReference>
<dbReference type="OrthoDB" id="2133080at2759"/>
<dbReference type="InterPro" id="IPR049449">
    <property type="entry name" value="TesB_ACOT8-like_N"/>
</dbReference>
<sequence>MSTADSTSNGVSSKRRPSHFPESAKDAPYHSAIRMAFSHTVSEELEPELGGRQESAIWKGQIDDQFLTGVSPFGGYVAGIILEAARQEVRRQGLAKRFAEPVSCSAVFLEGGRPGPYFAVVTPRRVGGRFAVFDVTVRQEAPAKEGSAGSSFSNLVTANVTMSDLSNERGVTTLLSNDGRTPITSPFDPPALPATNGPPMSIVDSSSTAPSFPVGLGLPTRENCIPRAKMPAGYRSPRTGKAFNDFTDILDQPHTKEELKIMERGTEWAKWVRWNSGDIQDTVSLGFWSDYYASPVMFESHPREGRIWMPTMDYHLQIRAIPDPSLEWVLLHSRNRYTTNGRKEFDVEVWDETGRLLAIARQMTISIPMANRVKKAPHSSKL</sequence>
<dbReference type="Proteomes" id="UP000070544">
    <property type="component" value="Unassembled WGS sequence"/>
</dbReference>
<dbReference type="PANTHER" id="PTHR38110">
    <property type="entry name" value="CHROMOSOME 23, WHOLE GENOME SHOTGUN SEQUENCE"/>
    <property type="match status" value="1"/>
</dbReference>
<dbReference type="Pfam" id="PF13622">
    <property type="entry name" value="4HBT_3"/>
    <property type="match status" value="1"/>
</dbReference>
<feature type="region of interest" description="Disordered" evidence="1">
    <location>
        <begin position="1"/>
        <end position="25"/>
    </location>
</feature>
<dbReference type="SUPFAM" id="SSF54637">
    <property type="entry name" value="Thioesterase/thiol ester dehydrase-isomerase"/>
    <property type="match status" value="2"/>
</dbReference>
<dbReference type="EMBL" id="KQ965762">
    <property type="protein sequence ID" value="KXS15395.1"/>
    <property type="molecule type" value="Genomic_DNA"/>
</dbReference>
<accession>A0A139AG37</accession>